<feature type="region of interest" description="Disordered" evidence="1">
    <location>
        <begin position="64"/>
        <end position="85"/>
    </location>
</feature>
<dbReference type="RefSeq" id="WP_311609738.1">
    <property type="nucleotide sequence ID" value="NZ_JAVRFI010000005.1"/>
</dbReference>
<feature type="compositionally biased region" description="Basic and acidic residues" evidence="1">
    <location>
        <begin position="64"/>
        <end position="75"/>
    </location>
</feature>
<dbReference type="Proteomes" id="UP001180531">
    <property type="component" value="Unassembled WGS sequence"/>
</dbReference>
<gene>
    <name evidence="2" type="ORF">RM609_10095</name>
</gene>
<comment type="caution">
    <text evidence="2">The sequence shown here is derived from an EMBL/GenBank/DDBJ whole genome shotgun (WGS) entry which is preliminary data.</text>
</comment>
<organism evidence="2 3">
    <name type="scientific">Streptomyces hesseae</name>
    <dbReference type="NCBI Taxonomy" id="3075519"/>
    <lineage>
        <taxon>Bacteria</taxon>
        <taxon>Bacillati</taxon>
        <taxon>Actinomycetota</taxon>
        <taxon>Actinomycetes</taxon>
        <taxon>Kitasatosporales</taxon>
        <taxon>Streptomycetaceae</taxon>
        <taxon>Streptomyces</taxon>
    </lineage>
</organism>
<evidence type="ECO:0000256" key="1">
    <source>
        <dbReference type="SAM" id="MobiDB-lite"/>
    </source>
</evidence>
<keyword evidence="3" id="KW-1185">Reference proteome</keyword>
<dbReference type="EMBL" id="JAVRFI010000005">
    <property type="protein sequence ID" value="MDT0449427.1"/>
    <property type="molecule type" value="Genomic_DNA"/>
</dbReference>
<proteinExistence type="predicted"/>
<sequence length="85" mass="9254">MPTPFNGTVSKGEIGINPAYPRADCRVWAAETCPRGLVHPVEELDIHLVPRLAELRMTAMRRDGTGQAAGHERRPAAAWRPAVGV</sequence>
<accession>A0ABU2SKB6</accession>
<name>A0ABU2SKB6_9ACTN</name>
<evidence type="ECO:0000313" key="3">
    <source>
        <dbReference type="Proteomes" id="UP001180531"/>
    </source>
</evidence>
<reference evidence="2" key="1">
    <citation type="submission" date="2024-05" db="EMBL/GenBank/DDBJ databases">
        <title>30 novel species of actinomycetes from the DSMZ collection.</title>
        <authorList>
            <person name="Nouioui I."/>
        </authorList>
    </citation>
    <scope>NUCLEOTIDE SEQUENCE</scope>
    <source>
        <strain evidence="2">DSM 40473</strain>
    </source>
</reference>
<evidence type="ECO:0000313" key="2">
    <source>
        <dbReference type="EMBL" id="MDT0449427.1"/>
    </source>
</evidence>
<protein>
    <submittedName>
        <fullName evidence="2">Uncharacterized protein</fullName>
    </submittedName>
</protein>